<reference evidence="1" key="1">
    <citation type="submission" date="2014-05" db="EMBL/GenBank/DDBJ databases">
        <title>The transcriptome of the halophilic microalga Tetraselmis sp. GSL018 isolated from the Great Salt Lake, Utah.</title>
        <authorList>
            <person name="Jinkerson R.E."/>
            <person name="D'Adamo S."/>
            <person name="Posewitz M.C."/>
        </authorList>
    </citation>
    <scope>NUCLEOTIDE SEQUENCE</scope>
    <source>
        <strain evidence="1">GSL018</strain>
    </source>
</reference>
<evidence type="ECO:0000313" key="1">
    <source>
        <dbReference type="EMBL" id="JAC65611.1"/>
    </source>
</evidence>
<protein>
    <submittedName>
        <fullName evidence="1">Uncharacterized protein</fullName>
    </submittedName>
</protein>
<dbReference type="AlphaFoldDB" id="A0A061R543"/>
<dbReference type="EMBL" id="GBEZ01021115">
    <property type="protein sequence ID" value="JAC65611.1"/>
    <property type="molecule type" value="Transcribed_RNA"/>
</dbReference>
<gene>
    <name evidence="1" type="ORF">TSPGSL018_15662</name>
</gene>
<organism evidence="1">
    <name type="scientific">Tetraselmis sp. GSL018</name>
    <dbReference type="NCBI Taxonomy" id="582737"/>
    <lineage>
        <taxon>Eukaryota</taxon>
        <taxon>Viridiplantae</taxon>
        <taxon>Chlorophyta</taxon>
        <taxon>core chlorophytes</taxon>
        <taxon>Chlorodendrophyceae</taxon>
        <taxon>Chlorodendrales</taxon>
        <taxon>Chlorodendraceae</taxon>
        <taxon>Tetraselmis</taxon>
    </lineage>
</organism>
<name>A0A061R543_9CHLO</name>
<sequence>MGAVHPGGVEVGAEHEHLPYVQHVEVETPEVLKGDAVAVVVLPHHLGVDPGAGDAPPRLLDVLPAHEVATLGQEVLRRRLAPHEMRQRPAGLCGVGDKLTEGCHHAGHDLVRVDVHPGIEDVDVRRAGPEQARGDALSVDYVEEGSAHHADAEGPKAPAALLAAFALYSRGRAVWRVSALRRALLQSRCFHRRMLSHLTDQCLKELLRN</sequence>
<accession>A0A061R543</accession>
<proteinExistence type="predicted"/>